<evidence type="ECO:0000313" key="3">
    <source>
        <dbReference type="Proteomes" id="UP000789396"/>
    </source>
</evidence>
<protein>
    <submittedName>
        <fullName evidence="2">11910_t:CDS:1</fullName>
    </submittedName>
</protein>
<sequence length="116" mass="13324">LQEIANSSFDFDTTRKRKAQEIIDNWKVEQQILASESANQNIGTINNHCTTLGKRQNDDSERTFKEKCQDTGDRKTINEPVKITDDPKSDTQAINTIQNLDEKQVSIINRLLENIF</sequence>
<reference evidence="2" key="1">
    <citation type="submission" date="2021-06" db="EMBL/GenBank/DDBJ databases">
        <authorList>
            <person name="Kallberg Y."/>
            <person name="Tangrot J."/>
            <person name="Rosling A."/>
        </authorList>
    </citation>
    <scope>NUCLEOTIDE SEQUENCE</scope>
    <source>
        <strain evidence="2">IN212</strain>
    </source>
</reference>
<accession>A0A9N9H375</accession>
<evidence type="ECO:0000256" key="1">
    <source>
        <dbReference type="SAM" id="MobiDB-lite"/>
    </source>
</evidence>
<feature type="compositionally biased region" description="Basic and acidic residues" evidence="1">
    <location>
        <begin position="55"/>
        <end position="73"/>
    </location>
</feature>
<proteinExistence type="predicted"/>
<gene>
    <name evidence="2" type="ORF">RFULGI_LOCUS8237</name>
</gene>
<name>A0A9N9H375_9GLOM</name>
<dbReference type="AlphaFoldDB" id="A0A9N9H375"/>
<evidence type="ECO:0000313" key="2">
    <source>
        <dbReference type="EMBL" id="CAG8645500.1"/>
    </source>
</evidence>
<dbReference type="EMBL" id="CAJVPZ010013039">
    <property type="protein sequence ID" value="CAG8645500.1"/>
    <property type="molecule type" value="Genomic_DNA"/>
</dbReference>
<keyword evidence="3" id="KW-1185">Reference proteome</keyword>
<dbReference type="OrthoDB" id="2444952at2759"/>
<feature type="non-terminal residue" evidence="2">
    <location>
        <position position="116"/>
    </location>
</feature>
<dbReference type="Proteomes" id="UP000789396">
    <property type="component" value="Unassembled WGS sequence"/>
</dbReference>
<feature type="region of interest" description="Disordered" evidence="1">
    <location>
        <begin position="51"/>
        <end position="73"/>
    </location>
</feature>
<comment type="caution">
    <text evidence="2">The sequence shown here is derived from an EMBL/GenBank/DDBJ whole genome shotgun (WGS) entry which is preliminary data.</text>
</comment>
<organism evidence="2 3">
    <name type="scientific">Racocetra fulgida</name>
    <dbReference type="NCBI Taxonomy" id="60492"/>
    <lineage>
        <taxon>Eukaryota</taxon>
        <taxon>Fungi</taxon>
        <taxon>Fungi incertae sedis</taxon>
        <taxon>Mucoromycota</taxon>
        <taxon>Glomeromycotina</taxon>
        <taxon>Glomeromycetes</taxon>
        <taxon>Diversisporales</taxon>
        <taxon>Gigasporaceae</taxon>
        <taxon>Racocetra</taxon>
    </lineage>
</organism>